<dbReference type="SMART" id="SM01211">
    <property type="entry name" value="GATase_5"/>
    <property type="match status" value="1"/>
</dbReference>
<accession>A0AB34K323</accession>
<evidence type="ECO:0000256" key="5">
    <source>
        <dbReference type="ARBA" id="ARBA00022723"/>
    </source>
</evidence>
<dbReference type="GO" id="GO:0046872">
    <property type="term" value="F:metal ion binding"/>
    <property type="evidence" value="ECO:0007669"/>
    <property type="project" value="UniProtKB-KW"/>
</dbReference>
<organism evidence="17 18">
    <name type="scientific">Prymnesium parvum</name>
    <name type="common">Toxic golden alga</name>
    <dbReference type="NCBI Taxonomy" id="97485"/>
    <lineage>
        <taxon>Eukaryota</taxon>
        <taxon>Haptista</taxon>
        <taxon>Haptophyta</taxon>
        <taxon>Prymnesiophyceae</taxon>
        <taxon>Prymnesiales</taxon>
        <taxon>Prymnesiaceae</taxon>
        <taxon>Prymnesium</taxon>
    </lineage>
</organism>
<keyword evidence="8" id="KW-0067">ATP-binding</keyword>
<dbReference type="NCBIfam" id="TIGR01735">
    <property type="entry name" value="FGAM_synt"/>
    <property type="match status" value="1"/>
</dbReference>
<keyword evidence="10" id="KW-0315">Glutamine amidotransferase</keyword>
<name>A0AB34K323_PRYPA</name>
<feature type="domain" description="FGAR-AT PurM N-terminal-like" evidence="16">
    <location>
        <begin position="669"/>
        <end position="823"/>
    </location>
</feature>
<dbReference type="SUPFAM" id="SSF82697">
    <property type="entry name" value="PurS-like"/>
    <property type="match status" value="1"/>
</dbReference>
<dbReference type="GO" id="GO:0006189">
    <property type="term" value="P:'de novo' IMP biosynthetic process"/>
    <property type="evidence" value="ECO:0007669"/>
    <property type="project" value="InterPro"/>
</dbReference>
<dbReference type="SUPFAM" id="SSF56042">
    <property type="entry name" value="PurM C-terminal domain-like"/>
    <property type="match status" value="2"/>
</dbReference>
<dbReference type="InterPro" id="IPR036604">
    <property type="entry name" value="PurS-like_sf"/>
</dbReference>
<dbReference type="NCBIfam" id="NF003672">
    <property type="entry name" value="PRK05297.1"/>
    <property type="match status" value="1"/>
</dbReference>
<evidence type="ECO:0000259" key="15">
    <source>
        <dbReference type="Pfam" id="PF18076"/>
    </source>
</evidence>
<dbReference type="HAMAP" id="MF_00419">
    <property type="entry name" value="PurL_1"/>
    <property type="match status" value="1"/>
</dbReference>
<dbReference type="GO" id="GO:0004642">
    <property type="term" value="F:phosphoribosylformylglycinamidine synthase activity"/>
    <property type="evidence" value="ECO:0007669"/>
    <property type="project" value="UniProtKB-EC"/>
</dbReference>
<keyword evidence="9" id="KW-0460">Magnesium</keyword>
<feature type="domain" description="Phosphoribosylformylglycinamidine synthase linker" evidence="14">
    <location>
        <begin position="188"/>
        <end position="237"/>
    </location>
</feature>
<dbReference type="Gene3D" id="1.10.8.750">
    <property type="entry name" value="Phosphoribosylformylglycinamidine synthase, linker domain"/>
    <property type="match status" value="1"/>
</dbReference>
<dbReference type="CDD" id="cd02203">
    <property type="entry name" value="PurL_repeat1"/>
    <property type="match status" value="1"/>
</dbReference>
<evidence type="ECO:0000256" key="9">
    <source>
        <dbReference type="ARBA" id="ARBA00022842"/>
    </source>
</evidence>
<keyword evidence="6" id="KW-0547">Nucleotide-binding</keyword>
<reference evidence="17 18" key="1">
    <citation type="journal article" date="2024" name="Science">
        <title>Giant polyketide synthase enzymes in the biosynthesis of giant marine polyether toxins.</title>
        <authorList>
            <person name="Fallon T.R."/>
            <person name="Shende V.V."/>
            <person name="Wierzbicki I.H."/>
            <person name="Pendleton A.L."/>
            <person name="Watervoot N.F."/>
            <person name="Auber R.P."/>
            <person name="Gonzalez D.J."/>
            <person name="Wisecaver J.H."/>
            <person name="Moore B.S."/>
        </authorList>
    </citation>
    <scope>NUCLEOTIDE SEQUENCE [LARGE SCALE GENOMIC DNA]</scope>
    <source>
        <strain evidence="17 18">12B1</strain>
    </source>
</reference>
<evidence type="ECO:0000256" key="12">
    <source>
        <dbReference type="ARBA" id="ARBA00032632"/>
    </source>
</evidence>
<dbReference type="Pfam" id="PF13507">
    <property type="entry name" value="GATase_5"/>
    <property type="match status" value="1"/>
</dbReference>
<evidence type="ECO:0000259" key="14">
    <source>
        <dbReference type="Pfam" id="PF18072"/>
    </source>
</evidence>
<dbReference type="GO" id="GO:0005524">
    <property type="term" value="F:ATP binding"/>
    <property type="evidence" value="ECO:0007669"/>
    <property type="project" value="UniProtKB-KW"/>
</dbReference>
<evidence type="ECO:0000313" key="18">
    <source>
        <dbReference type="Proteomes" id="UP001515480"/>
    </source>
</evidence>
<dbReference type="Pfam" id="PF18076">
    <property type="entry name" value="FGAR-AT_N"/>
    <property type="match status" value="1"/>
</dbReference>
<dbReference type="GO" id="GO:0005737">
    <property type="term" value="C:cytoplasm"/>
    <property type="evidence" value="ECO:0007669"/>
    <property type="project" value="TreeGrafter"/>
</dbReference>
<dbReference type="InterPro" id="IPR036921">
    <property type="entry name" value="PurM-like_N_sf"/>
</dbReference>
<dbReference type="PANTHER" id="PTHR10099">
    <property type="entry name" value="PHOSPHORIBOSYLFORMYLGLYCINAMIDINE SYNTHASE"/>
    <property type="match status" value="1"/>
</dbReference>
<feature type="domain" description="PurM-like C-terminal" evidence="13">
    <location>
        <begin position="451"/>
        <end position="606"/>
    </location>
</feature>
<dbReference type="CDD" id="cd01740">
    <property type="entry name" value="GATase1_FGAR_AT"/>
    <property type="match status" value="1"/>
</dbReference>
<evidence type="ECO:0000256" key="7">
    <source>
        <dbReference type="ARBA" id="ARBA00022755"/>
    </source>
</evidence>
<dbReference type="InterPro" id="IPR040707">
    <property type="entry name" value="FGAR-AT_N"/>
</dbReference>
<feature type="domain" description="Phosphoribosylformylglycinamidine synthase N-terminal" evidence="15">
    <location>
        <begin position="57"/>
        <end position="161"/>
    </location>
</feature>
<evidence type="ECO:0000256" key="11">
    <source>
        <dbReference type="ARBA" id="ARBA00029823"/>
    </source>
</evidence>
<dbReference type="Gene3D" id="3.90.650.10">
    <property type="entry name" value="PurM-like C-terminal domain"/>
    <property type="match status" value="2"/>
</dbReference>
<evidence type="ECO:0000256" key="3">
    <source>
        <dbReference type="ARBA" id="ARBA00012747"/>
    </source>
</evidence>
<dbReference type="FunFam" id="3.30.1330.10:FF:000007">
    <property type="entry name" value="Phosphoribosylformylglycinamidine synthase, putative"/>
    <property type="match status" value="1"/>
</dbReference>
<comment type="similarity">
    <text evidence="2">In the N-terminal section; belongs to the FGAMS family.</text>
</comment>
<feature type="domain" description="PurM-like C-terminal" evidence="13">
    <location>
        <begin position="841"/>
        <end position="982"/>
    </location>
</feature>
<dbReference type="InterPro" id="IPR041609">
    <property type="entry name" value="PurL_linker"/>
</dbReference>
<dbReference type="SUPFAM" id="SSF109736">
    <property type="entry name" value="FGAM synthase PurL, linker domain"/>
    <property type="match status" value="1"/>
</dbReference>
<evidence type="ECO:0000313" key="17">
    <source>
        <dbReference type="EMBL" id="KAL1527588.1"/>
    </source>
</evidence>
<evidence type="ECO:0000259" key="13">
    <source>
        <dbReference type="Pfam" id="PF02769"/>
    </source>
</evidence>
<sequence length="1318" mass="141235">MTQPHAKRQKKTILQLYKQLDDPTPARRALAPSLSAAGVELTSLTQETCFNVSVEGGKLTAAEEKALHWLLAETFEPTRTRASSFLSGPGALLEVGPRLAFCTAWSTNAVSICAACGLEKIKRIERSRRYLVVTEPQLSAKELAAHAEALHDRMTECVYETPLTSFAVNDEAKPVVRVPLLKEGPDALKKLSDEMGFGFDQADLDYYTDIFVNKLKRDPTDVELFDIGQSNSEHSRHWYFGGTIVIDGTPQPQTLFKMVKATLKGKLCNDNSVIAFHDNSSSIKGYPIKTIRPSKVDTSSAFKTVEDTYHLILTAETHNFPCGVAPFPGAETGTGGRIRDVHATGRGAMVVAGISAYCMGNLQIPGYVLPWEDATAEYPDNLAPPLQIQIDASNGASDYGNKFGEPVIVGFNRSFGMRCPNGERREWIKPIMFSAGLGQISATHVKKFEPEVGMWVVKLGGPAYRIGLGGGAASSKAGGEGKGAAALDFNAVQRGDAEMENKMNRVIRACVELGDQNPIVSIHDQGAGGNGNVLKEIVDPLGGKFEIRAIHSGDETLSVLELWGAEYQENCALLLREEHREMFEAICRREQSPVSFVGRVSGDGRVLVVDEKEELPPVDLPLSLVLGDLPPKTFYSKAVAPLLKPLVLPEPMQVADALDRVLRLASVGSKRFLTNKVDRSVTGLIAQQQCVGPFHTPLADVGVIAQSHEGVTGAATAVGEQPIKGLLSPSAMARLAVSEALTNLVWAPISALGDVKCSANWMWAAKLEGEGAAMYEACSAMSSFMCEIGVSVDGGKDSLSMAARVGDETVKAPGALVITAYAACPDITLIVTPDLKSADGVLYLIDPSEGKRRLGGTSLAQVFGQLGDTPPDVESPEKLAAAFKAVQSLLRSRSLLAGHDVSDGGILVALLEMAFAGDRGLDLDLPVPAGADVMAALFAEEPSMVIEVAPANAAAVEAAFASAGVSCERVGTATGDKRVQVKAAGKVVLNAAMVDLRDAWEATGAELEKLQAKEECTKEEAAGLRARTPPVWQLSFAPKPTAALSASGGAPVAVLRQEGTNGDREMAAALYAAGLQPWDVTMTDLMEQRITLDRFRGVVFPGGFSYGDVLDSAKGWAAVLKYKKDLAAQLDAFYVRQDTFSLGVCNGCQLMALLGWVPGSGKAAKPFLDAAEQPRFVHNNSGRFESRFTSVTILPSSAVLLKGMEGSSMGVWVAHGEGKAHFPQPELKQQLIDKRMAPIRYVDDCNAVAESYPHNPNGSPDGIAALCSEDGRHLAMMPHPERCFLKWQYPWMPSSWDVHEASPWLKLFQNAASFCNGD</sequence>
<protein>
    <recommendedName>
        <fullName evidence="3">phosphoribosylformylglycinamidine synthase</fullName>
        <ecNumber evidence="3">6.3.5.3</ecNumber>
    </recommendedName>
    <alternativeName>
        <fullName evidence="12">Formylglycinamide ribonucleotide amidotransferase</fullName>
    </alternativeName>
    <alternativeName>
        <fullName evidence="11">Formylglycinamide ribotide amidotransferase</fullName>
    </alternativeName>
</protein>
<dbReference type="InterPro" id="IPR010918">
    <property type="entry name" value="PurM-like_C_dom"/>
</dbReference>
<comment type="pathway">
    <text evidence="1">Purine metabolism; IMP biosynthesis via de novo pathway; 5-amino-1-(5-phospho-D-ribosyl)imidazole from N(2)-formyl-N(1)-(5-phospho-D-ribosyl)glycinamide: step 1/2.</text>
</comment>
<comment type="caution">
    <text evidence="17">The sequence shown here is derived from an EMBL/GenBank/DDBJ whole genome shotgun (WGS) entry which is preliminary data.</text>
</comment>
<dbReference type="Pfam" id="PF02769">
    <property type="entry name" value="AIRS_C"/>
    <property type="match status" value="2"/>
</dbReference>
<dbReference type="InterPro" id="IPR029062">
    <property type="entry name" value="Class_I_gatase-like"/>
</dbReference>
<dbReference type="PANTHER" id="PTHR10099:SF1">
    <property type="entry name" value="PHOSPHORIBOSYLFORMYLGLYCINAMIDINE SYNTHASE"/>
    <property type="match status" value="1"/>
</dbReference>
<dbReference type="Pfam" id="PF22689">
    <property type="entry name" value="FGAR-AT_PurM_N-like"/>
    <property type="match status" value="1"/>
</dbReference>
<dbReference type="Gene3D" id="3.40.50.880">
    <property type="match status" value="1"/>
</dbReference>
<dbReference type="Gene3D" id="3.30.1330.10">
    <property type="entry name" value="PurM-like, N-terminal domain"/>
    <property type="match status" value="2"/>
</dbReference>
<dbReference type="FunFam" id="3.30.1330.10:FF:000009">
    <property type="entry name" value="Probable phosphoribosylformylglycinamidine synthase"/>
    <property type="match status" value="1"/>
</dbReference>
<evidence type="ECO:0000256" key="10">
    <source>
        <dbReference type="ARBA" id="ARBA00022962"/>
    </source>
</evidence>
<evidence type="ECO:0000256" key="1">
    <source>
        <dbReference type="ARBA" id="ARBA00004920"/>
    </source>
</evidence>
<evidence type="ECO:0000256" key="4">
    <source>
        <dbReference type="ARBA" id="ARBA00022598"/>
    </source>
</evidence>
<dbReference type="InterPro" id="IPR036676">
    <property type="entry name" value="PurM-like_C_sf"/>
</dbReference>
<dbReference type="InterPro" id="IPR010073">
    <property type="entry name" value="PurL_large"/>
</dbReference>
<gene>
    <name evidence="17" type="ORF">AB1Y20_008975</name>
</gene>
<dbReference type="EMBL" id="JBGBPQ010000002">
    <property type="protein sequence ID" value="KAL1527588.1"/>
    <property type="molecule type" value="Genomic_DNA"/>
</dbReference>
<dbReference type="FunFam" id="3.90.650.10:FF:000024">
    <property type="entry name" value="Phosphoribosylformylglycinamidine synthase"/>
    <property type="match status" value="1"/>
</dbReference>
<dbReference type="Proteomes" id="UP001515480">
    <property type="component" value="Unassembled WGS sequence"/>
</dbReference>
<keyword evidence="4" id="KW-0436">Ligase</keyword>
<evidence type="ECO:0000256" key="8">
    <source>
        <dbReference type="ARBA" id="ARBA00022840"/>
    </source>
</evidence>
<dbReference type="EC" id="6.3.5.3" evidence="3"/>
<dbReference type="InterPro" id="IPR055181">
    <property type="entry name" value="FGAR-AT_PurM_N-like"/>
</dbReference>
<dbReference type="Pfam" id="PF18072">
    <property type="entry name" value="FGAR-AT_linker"/>
    <property type="match status" value="1"/>
</dbReference>
<evidence type="ECO:0000259" key="16">
    <source>
        <dbReference type="Pfam" id="PF22689"/>
    </source>
</evidence>
<evidence type="ECO:0000256" key="6">
    <source>
        <dbReference type="ARBA" id="ARBA00022741"/>
    </source>
</evidence>
<keyword evidence="7" id="KW-0658">Purine biosynthesis</keyword>
<keyword evidence="18" id="KW-1185">Reference proteome</keyword>
<proteinExistence type="inferred from homology"/>
<keyword evidence="5" id="KW-0479">Metal-binding</keyword>
<evidence type="ECO:0000256" key="2">
    <source>
        <dbReference type="ARBA" id="ARBA00008608"/>
    </source>
</evidence>
<dbReference type="SUPFAM" id="SSF55326">
    <property type="entry name" value="PurM N-terminal domain-like"/>
    <property type="match status" value="2"/>
</dbReference>
<dbReference type="PROSITE" id="PS51273">
    <property type="entry name" value="GATASE_TYPE_1"/>
    <property type="match status" value="1"/>
</dbReference>
<dbReference type="CDD" id="cd02204">
    <property type="entry name" value="PurL_repeat2"/>
    <property type="match status" value="1"/>
</dbReference>
<dbReference type="SUPFAM" id="SSF52317">
    <property type="entry name" value="Class I glutamine amidotransferase-like"/>
    <property type="match status" value="1"/>
</dbReference>